<dbReference type="Proteomes" id="UP000199180">
    <property type="component" value="Unassembled WGS sequence"/>
</dbReference>
<proteinExistence type="predicted"/>
<evidence type="ECO:0008006" key="3">
    <source>
        <dbReference type="Google" id="ProtNLM"/>
    </source>
</evidence>
<gene>
    <name evidence="1" type="ORF">SAMN04489858_11255</name>
</gene>
<name>A0A1I0HPA6_9RHOB</name>
<dbReference type="AlphaFoldDB" id="A0A1I0HPA6"/>
<reference evidence="1 2" key="1">
    <citation type="submission" date="2016-10" db="EMBL/GenBank/DDBJ databases">
        <authorList>
            <person name="de Groot N.N."/>
        </authorList>
    </citation>
    <scope>NUCLEOTIDE SEQUENCE [LARGE SCALE GENOMIC DNA]</scope>
    <source>
        <strain evidence="1 2">DSM 17862</strain>
    </source>
</reference>
<dbReference type="RefSeq" id="WP_090736511.1">
    <property type="nucleotide sequence ID" value="NZ_FOHO01000012.1"/>
</dbReference>
<dbReference type="STRING" id="364199.SAMN04489858_11255"/>
<organism evidence="1 2">
    <name type="scientific">Paracoccus homiensis</name>
    <dbReference type="NCBI Taxonomy" id="364199"/>
    <lineage>
        <taxon>Bacteria</taxon>
        <taxon>Pseudomonadati</taxon>
        <taxon>Pseudomonadota</taxon>
        <taxon>Alphaproteobacteria</taxon>
        <taxon>Rhodobacterales</taxon>
        <taxon>Paracoccaceae</taxon>
        <taxon>Paracoccus</taxon>
    </lineage>
</organism>
<keyword evidence="2" id="KW-1185">Reference proteome</keyword>
<accession>A0A1I0HPA6</accession>
<dbReference type="OrthoDB" id="7775279at2"/>
<protein>
    <recommendedName>
        <fullName evidence="3">Transposase</fullName>
    </recommendedName>
</protein>
<sequence>MHSFSAYCRLNVTICASNLAVIRAASRKINPKARFDPARRGDRHAYFRAMLNQHDDARALAAWHRL</sequence>
<evidence type="ECO:0000313" key="1">
    <source>
        <dbReference type="EMBL" id="SET85904.1"/>
    </source>
</evidence>
<dbReference type="EMBL" id="FOHO01000012">
    <property type="protein sequence ID" value="SET85904.1"/>
    <property type="molecule type" value="Genomic_DNA"/>
</dbReference>
<evidence type="ECO:0000313" key="2">
    <source>
        <dbReference type="Proteomes" id="UP000199180"/>
    </source>
</evidence>